<evidence type="ECO:0000313" key="2">
    <source>
        <dbReference type="Proteomes" id="UP000265520"/>
    </source>
</evidence>
<name>A0A392V3S4_9FABA</name>
<keyword evidence="2" id="KW-1185">Reference proteome</keyword>
<accession>A0A392V3S4</accession>
<protein>
    <submittedName>
        <fullName evidence="1">Uncharacterized protein</fullName>
    </submittedName>
</protein>
<reference evidence="1 2" key="1">
    <citation type="journal article" date="2018" name="Front. Plant Sci.">
        <title>Red Clover (Trifolium pratense) and Zigzag Clover (T. medium) - A Picture of Genomic Similarities and Differences.</title>
        <authorList>
            <person name="Dluhosova J."/>
            <person name="Istvanek J."/>
            <person name="Nedelnik J."/>
            <person name="Repkova J."/>
        </authorList>
    </citation>
    <scope>NUCLEOTIDE SEQUENCE [LARGE SCALE GENOMIC DNA]</scope>
    <source>
        <strain evidence="2">cv. 10/8</strain>
        <tissue evidence="1">Leaf</tissue>
    </source>
</reference>
<feature type="non-terminal residue" evidence="1">
    <location>
        <position position="66"/>
    </location>
</feature>
<dbReference type="Proteomes" id="UP000265520">
    <property type="component" value="Unassembled WGS sequence"/>
</dbReference>
<evidence type="ECO:0000313" key="1">
    <source>
        <dbReference type="EMBL" id="MCI81080.1"/>
    </source>
</evidence>
<organism evidence="1 2">
    <name type="scientific">Trifolium medium</name>
    <dbReference type="NCBI Taxonomy" id="97028"/>
    <lineage>
        <taxon>Eukaryota</taxon>
        <taxon>Viridiplantae</taxon>
        <taxon>Streptophyta</taxon>
        <taxon>Embryophyta</taxon>
        <taxon>Tracheophyta</taxon>
        <taxon>Spermatophyta</taxon>
        <taxon>Magnoliopsida</taxon>
        <taxon>eudicotyledons</taxon>
        <taxon>Gunneridae</taxon>
        <taxon>Pentapetalae</taxon>
        <taxon>rosids</taxon>
        <taxon>fabids</taxon>
        <taxon>Fabales</taxon>
        <taxon>Fabaceae</taxon>
        <taxon>Papilionoideae</taxon>
        <taxon>50 kb inversion clade</taxon>
        <taxon>NPAAA clade</taxon>
        <taxon>Hologalegina</taxon>
        <taxon>IRL clade</taxon>
        <taxon>Trifolieae</taxon>
        <taxon>Trifolium</taxon>
    </lineage>
</organism>
<comment type="caution">
    <text evidence="1">The sequence shown here is derived from an EMBL/GenBank/DDBJ whole genome shotgun (WGS) entry which is preliminary data.</text>
</comment>
<dbReference type="AlphaFoldDB" id="A0A392V3S4"/>
<proteinExistence type="predicted"/>
<sequence length="66" mass="7451">MRRGEEILVKENPMVEGERSQTKVALVVDEVEELGIVLFVEYRVTVSSSARRRMEDVSSVGILATR</sequence>
<dbReference type="EMBL" id="LXQA011010359">
    <property type="protein sequence ID" value="MCI81080.1"/>
    <property type="molecule type" value="Genomic_DNA"/>
</dbReference>